<keyword evidence="2" id="KW-0812">Transmembrane</keyword>
<feature type="transmembrane region" description="Helical" evidence="2">
    <location>
        <begin position="42"/>
        <end position="61"/>
    </location>
</feature>
<feature type="compositionally biased region" description="Polar residues" evidence="1">
    <location>
        <begin position="10"/>
        <end position="23"/>
    </location>
</feature>
<keyword evidence="2" id="KW-1133">Transmembrane helix</keyword>
<evidence type="ECO:0000313" key="4">
    <source>
        <dbReference type="Proteomes" id="UP001139035"/>
    </source>
</evidence>
<dbReference type="Proteomes" id="UP001139035">
    <property type="component" value="Unassembled WGS sequence"/>
</dbReference>
<organism evidence="3 4">
    <name type="scientific">Jiella avicenniae</name>
    <dbReference type="NCBI Taxonomy" id="2907202"/>
    <lineage>
        <taxon>Bacteria</taxon>
        <taxon>Pseudomonadati</taxon>
        <taxon>Pseudomonadota</taxon>
        <taxon>Alphaproteobacteria</taxon>
        <taxon>Hyphomicrobiales</taxon>
        <taxon>Aurantimonadaceae</taxon>
        <taxon>Jiella</taxon>
    </lineage>
</organism>
<dbReference type="Pfam" id="PF19660">
    <property type="entry name" value="DUF6163"/>
    <property type="match status" value="1"/>
</dbReference>
<name>A0A9X1TCD7_9HYPH</name>
<sequence>MPEPGGRCEASTTLDHSKKGQGSQMTIALSGETKAKSLNRRLTVLLCRTAGLVVFAVGIFYWARLIGIDPVHLGRFDLMPIWWRIAAPALAVLYPVAGIGLWMTAGWGAVIWVLIAIVEAVMHLGFPALFGENPLGLAAHAWGLGMLAALRVIDWRESGLRPGR</sequence>
<comment type="caution">
    <text evidence="3">The sequence shown here is derived from an EMBL/GenBank/DDBJ whole genome shotgun (WGS) entry which is preliminary data.</text>
</comment>
<feature type="region of interest" description="Disordered" evidence="1">
    <location>
        <begin position="1"/>
        <end position="23"/>
    </location>
</feature>
<dbReference type="RefSeq" id="WP_233719952.1">
    <property type="nucleotide sequence ID" value="NZ_JAJUWU010000013.1"/>
</dbReference>
<accession>A0A9X1TCD7</accession>
<dbReference type="EMBL" id="JAJUWU010000013">
    <property type="protein sequence ID" value="MCE7028948.1"/>
    <property type="molecule type" value="Genomic_DNA"/>
</dbReference>
<dbReference type="InterPro" id="IPR046161">
    <property type="entry name" value="DUF6163"/>
</dbReference>
<evidence type="ECO:0000313" key="3">
    <source>
        <dbReference type="EMBL" id="MCE7028948.1"/>
    </source>
</evidence>
<keyword evidence="4" id="KW-1185">Reference proteome</keyword>
<gene>
    <name evidence="3" type="ORF">LZD57_13195</name>
</gene>
<feature type="transmembrane region" description="Helical" evidence="2">
    <location>
        <begin position="109"/>
        <end position="129"/>
    </location>
</feature>
<reference evidence="3" key="1">
    <citation type="submission" date="2022-01" db="EMBL/GenBank/DDBJ databases">
        <title>Jiella avicenniae sp. nov., a novel endophytic bacterium isolated from bark of Avicennia marina.</title>
        <authorList>
            <person name="Tuo L."/>
        </authorList>
    </citation>
    <scope>NUCLEOTIDE SEQUENCE</scope>
    <source>
        <strain evidence="3">CBK1P-4</strain>
    </source>
</reference>
<protein>
    <submittedName>
        <fullName evidence="3">DUF6163 family protein</fullName>
    </submittedName>
</protein>
<dbReference type="AlphaFoldDB" id="A0A9X1TCD7"/>
<evidence type="ECO:0000256" key="2">
    <source>
        <dbReference type="SAM" id="Phobius"/>
    </source>
</evidence>
<keyword evidence="2" id="KW-0472">Membrane</keyword>
<feature type="transmembrane region" description="Helical" evidence="2">
    <location>
        <begin position="81"/>
        <end position="102"/>
    </location>
</feature>
<evidence type="ECO:0000256" key="1">
    <source>
        <dbReference type="SAM" id="MobiDB-lite"/>
    </source>
</evidence>
<proteinExistence type="predicted"/>